<dbReference type="GO" id="GO:0003887">
    <property type="term" value="F:DNA-directed DNA polymerase activity"/>
    <property type="evidence" value="ECO:0007669"/>
    <property type="project" value="UniProtKB-KW"/>
</dbReference>
<keyword evidence="4" id="KW-0808">Transferase</keyword>
<sequence length="1163" mass="124558">MSSTTLDLYWGLSSLDPETRLDSAAQLISALVKFQESHPVQGKQMATTEEELASLCASDVAYALGRLIKGLASPRDGARQGFSMALAELLARIPCISVKLVLSMLWKHTEATNSMKGQEQRDMRFGRIFGLLAVVQSGIIGRREGTTAVEMRKMVMELAAIGAKKSYLREVAYVTLAAMVPTLGLFPFRKELIAMFVSVALSEGAIETPDELLLALRLRSTYQKYDWAGALPQWHGRHLLFARNSKRLVSILCETSTEKPELFSSWHPQLHSVWDEVFSVYFSGGPGAEPPMGAMDFGALWERVVDGGLFVANASQFRRYWGFLLLERALRHVGEDAVAALMTPNVVRALMEQVLSESGKGGRSPLRKVAQAAAERLVAVCEGSAKVGLAVLTQLLAQQKPQTGPGQATLLGQLTERIVATLDSDAILRYVRDLQKAFVVPGEAVQGARAVEKHRVWAVEQMVRVARAVQLPVTDELTADVVRFVAAHGALQRTTTVGGGSCGVAALDGEKPAPALSQVTRDHCCAALITFVGDMSRLSTQSRADAKSDSAAGSGRLAVGCSRAGVVWSTLALQTVAEGARRKKVGLVLHASDEAQALLDEAVPALQRMAERTHALAQAGEVEAAQRVRGLELLLGAAGVLAAFSSDARVRAEYGEVVPELCECFARLDGGAAAAEGEPQPVEVLTEILISFQAKESHMMRRLCEQVFVPFTPLVTEAALDAIIGVLRAQEGGGGGEADDDDDAVAVETHMEDSDAEADGDEAADEDEDANVVDEELRRKIQEALGGGGDGDAAESSSDEEEFDDEQMLVFDDKLNEIFAHKKEHKRAVREMKVSFVNFKLRVLDLAETFLARQPASPLVLRLLPALLELVRATHRDSRNKPVHERAMAIVAGRRSAVPRGFDVSDALALQTLVHERARRAADRRALHMFGGVAAMLARVLAERGEAASVYAAYAASLDDFMTRKASQLFSDFFTAAAARLPPAHLPPLWRVAGDALSKYAWPGAAVNVFRQVQAFLLAAGVAREAARLQAPEDAAALAEPTAAMLRAMQAAVAATVGAAVDAQAAGAKPAVDVQRLREMLLTAERLVTYLARNAALADVARATLAASAEWSAAFAALAAAPPPLGTAALHGLCRTLGDVDALLTRATEGVSRKAKRTAKAAE</sequence>
<reference evidence="4" key="1">
    <citation type="submission" date="2022-07" db="EMBL/GenBank/DDBJ databases">
        <title>Phylogenomic reconstructions and comparative analyses of Kickxellomycotina fungi.</title>
        <authorList>
            <person name="Reynolds N.K."/>
            <person name="Stajich J.E."/>
            <person name="Barry K."/>
            <person name="Grigoriev I.V."/>
            <person name="Crous P."/>
            <person name="Smith M.E."/>
        </authorList>
    </citation>
    <scope>NUCLEOTIDE SEQUENCE</scope>
    <source>
        <strain evidence="4">BCRC 34489</strain>
    </source>
</reference>
<evidence type="ECO:0000256" key="2">
    <source>
        <dbReference type="ARBA" id="ARBA00023242"/>
    </source>
</evidence>
<dbReference type="Pfam" id="PF04931">
    <property type="entry name" value="DNA_pol_phi"/>
    <property type="match status" value="1"/>
</dbReference>
<keyword evidence="5" id="KW-1185">Reference proteome</keyword>
<dbReference type="OrthoDB" id="342531at2759"/>
<evidence type="ECO:0000256" key="1">
    <source>
        <dbReference type="ARBA" id="ARBA00004123"/>
    </source>
</evidence>
<dbReference type="EMBL" id="JANBUM010000183">
    <property type="protein sequence ID" value="KAJ2782186.1"/>
    <property type="molecule type" value="Genomic_DNA"/>
</dbReference>
<dbReference type="GO" id="GO:0003677">
    <property type="term" value="F:DNA binding"/>
    <property type="evidence" value="ECO:0007669"/>
    <property type="project" value="InterPro"/>
</dbReference>
<dbReference type="PANTHER" id="PTHR13213:SF2">
    <property type="entry name" value="MYB-BINDING PROTEIN 1A"/>
    <property type="match status" value="1"/>
</dbReference>
<dbReference type="GO" id="GO:0006355">
    <property type="term" value="P:regulation of DNA-templated transcription"/>
    <property type="evidence" value="ECO:0007669"/>
    <property type="project" value="InterPro"/>
</dbReference>
<evidence type="ECO:0000313" key="4">
    <source>
        <dbReference type="EMBL" id="KAJ2782186.1"/>
    </source>
</evidence>
<accession>A0A9W8LJ59</accession>
<keyword evidence="4" id="KW-0548">Nucleotidyltransferase</keyword>
<feature type="region of interest" description="Disordered" evidence="3">
    <location>
        <begin position="783"/>
        <end position="805"/>
    </location>
</feature>
<name>A0A9W8LJ59_9FUNG</name>
<dbReference type="Proteomes" id="UP001140172">
    <property type="component" value="Unassembled WGS sequence"/>
</dbReference>
<organism evidence="4 5">
    <name type="scientific">Coemansia interrupta</name>
    <dbReference type="NCBI Taxonomy" id="1126814"/>
    <lineage>
        <taxon>Eukaryota</taxon>
        <taxon>Fungi</taxon>
        <taxon>Fungi incertae sedis</taxon>
        <taxon>Zoopagomycota</taxon>
        <taxon>Kickxellomycotina</taxon>
        <taxon>Kickxellomycetes</taxon>
        <taxon>Kickxellales</taxon>
        <taxon>Kickxellaceae</taxon>
        <taxon>Coemansia</taxon>
    </lineage>
</organism>
<dbReference type="GO" id="GO:0005730">
    <property type="term" value="C:nucleolus"/>
    <property type="evidence" value="ECO:0007669"/>
    <property type="project" value="InterPro"/>
</dbReference>
<evidence type="ECO:0000313" key="5">
    <source>
        <dbReference type="Proteomes" id="UP001140172"/>
    </source>
</evidence>
<keyword evidence="2" id="KW-0539">Nucleus</keyword>
<proteinExistence type="predicted"/>
<comment type="subcellular location">
    <subcellularLocation>
        <location evidence="1">Nucleus</location>
    </subcellularLocation>
</comment>
<dbReference type="PANTHER" id="PTHR13213">
    <property type="entry name" value="MYB-BINDING PROTEIN 1A FAMILY MEMBER"/>
    <property type="match status" value="1"/>
</dbReference>
<dbReference type="InterPro" id="IPR007015">
    <property type="entry name" value="DNA_pol_V/MYBBP1A"/>
</dbReference>
<dbReference type="EC" id="2.7.7.7" evidence="4"/>
<gene>
    <name evidence="4" type="primary">POL5</name>
    <name evidence="4" type="ORF">GGI15_002984</name>
</gene>
<evidence type="ECO:0000256" key="3">
    <source>
        <dbReference type="SAM" id="MobiDB-lite"/>
    </source>
</evidence>
<feature type="compositionally biased region" description="Acidic residues" evidence="3">
    <location>
        <begin position="754"/>
        <end position="771"/>
    </location>
</feature>
<comment type="caution">
    <text evidence="4">The sequence shown here is derived from an EMBL/GenBank/DDBJ whole genome shotgun (WGS) entry which is preliminary data.</text>
</comment>
<protein>
    <submittedName>
        <fullName evidence="4">DNA-directed DNA polymerase</fullName>
        <ecNumber evidence="4">2.7.7.7</ecNumber>
    </submittedName>
</protein>
<keyword evidence="4" id="KW-0239">DNA-directed DNA polymerase</keyword>
<feature type="region of interest" description="Disordered" evidence="3">
    <location>
        <begin position="751"/>
        <end position="771"/>
    </location>
</feature>
<dbReference type="AlphaFoldDB" id="A0A9W8LJ59"/>